<dbReference type="SUPFAM" id="SSF51735">
    <property type="entry name" value="NAD(P)-binding Rossmann-fold domains"/>
    <property type="match status" value="1"/>
</dbReference>
<reference evidence="5" key="1">
    <citation type="journal article" date="2019" name="Int. J. Syst. Evol. Microbiol.">
        <title>The Global Catalogue of Microorganisms (GCM) 10K type strain sequencing project: providing services to taxonomists for standard genome sequencing and annotation.</title>
        <authorList>
            <consortium name="The Broad Institute Genomics Platform"/>
            <consortium name="The Broad Institute Genome Sequencing Center for Infectious Disease"/>
            <person name="Wu L."/>
            <person name="Ma J."/>
        </authorList>
    </citation>
    <scope>NUCLEOTIDE SEQUENCE [LARGE SCALE GENOMIC DNA]</scope>
    <source>
        <strain evidence="5">JCM 9933</strain>
    </source>
</reference>
<dbReference type="Proteomes" id="UP001501588">
    <property type="component" value="Unassembled WGS sequence"/>
</dbReference>
<dbReference type="InterPro" id="IPR036291">
    <property type="entry name" value="NAD(P)-bd_dom_sf"/>
</dbReference>
<dbReference type="InterPro" id="IPR013149">
    <property type="entry name" value="ADH-like_C"/>
</dbReference>
<keyword evidence="1" id="KW-0521">NADP</keyword>
<name>A0ABP3Q4F1_9PROT</name>
<sequence length="326" mass="33977">MKAAVVTEAGVQVRDVPEPKPTAQQVLVRVRACGLNRADLAVAAGHAHGSVGGPGTIVGMEFAGEVVEVGSEVPASAGIAPGARVMCSGAAGYAELAVADWGRVSPVPGNSMSWEQAATLPIALQTMHDAVVTNGRLTRGECVLIQGASSGVGLMGMQIAKLMGAKLVLGSSTDAGRRARLGEFGCDVAVDTSDSAWPDRVLEATGGRGVELIVDQVSAPVANGNLRACAILGRIVNVGRLGGAKGEFDFDLHAMRRISYIGVTFRTRSVNEVREINRRMRADLWGAVEAGKLRLPLDRTFPLAEAAAALEHMKANRHFGKVVLVT</sequence>
<dbReference type="Pfam" id="PF08240">
    <property type="entry name" value="ADH_N"/>
    <property type="match status" value="1"/>
</dbReference>
<evidence type="ECO:0000256" key="1">
    <source>
        <dbReference type="ARBA" id="ARBA00022857"/>
    </source>
</evidence>
<keyword evidence="5" id="KW-1185">Reference proteome</keyword>
<evidence type="ECO:0000313" key="4">
    <source>
        <dbReference type="EMBL" id="GAA0578232.1"/>
    </source>
</evidence>
<accession>A0ABP3Q4F1</accession>
<dbReference type="SMART" id="SM00829">
    <property type="entry name" value="PKS_ER"/>
    <property type="match status" value="1"/>
</dbReference>
<dbReference type="PANTHER" id="PTHR48106:SF18">
    <property type="entry name" value="QUINONE OXIDOREDUCTASE PIG3"/>
    <property type="match status" value="1"/>
</dbReference>
<dbReference type="SUPFAM" id="SSF50129">
    <property type="entry name" value="GroES-like"/>
    <property type="match status" value="1"/>
</dbReference>
<keyword evidence="2" id="KW-0560">Oxidoreductase</keyword>
<dbReference type="PANTHER" id="PTHR48106">
    <property type="entry name" value="QUINONE OXIDOREDUCTASE PIG3-RELATED"/>
    <property type="match status" value="1"/>
</dbReference>
<dbReference type="Gene3D" id="3.40.50.720">
    <property type="entry name" value="NAD(P)-binding Rossmann-like Domain"/>
    <property type="match status" value="1"/>
</dbReference>
<feature type="domain" description="Enoyl reductase (ER)" evidence="3">
    <location>
        <begin position="10"/>
        <end position="324"/>
    </location>
</feature>
<dbReference type="InterPro" id="IPR020843">
    <property type="entry name" value="ER"/>
</dbReference>
<comment type="caution">
    <text evidence="4">The sequence shown here is derived from an EMBL/GenBank/DDBJ whole genome shotgun (WGS) entry which is preliminary data.</text>
</comment>
<dbReference type="Pfam" id="PF00107">
    <property type="entry name" value="ADH_zinc_N"/>
    <property type="match status" value="1"/>
</dbReference>
<dbReference type="InterPro" id="IPR013154">
    <property type="entry name" value="ADH-like_N"/>
</dbReference>
<protein>
    <submittedName>
        <fullName evidence="4">Zinc-binding dehydrogenase</fullName>
    </submittedName>
</protein>
<dbReference type="Gene3D" id="3.90.180.10">
    <property type="entry name" value="Medium-chain alcohol dehydrogenases, catalytic domain"/>
    <property type="match status" value="1"/>
</dbReference>
<dbReference type="InterPro" id="IPR011032">
    <property type="entry name" value="GroES-like_sf"/>
</dbReference>
<gene>
    <name evidence="4" type="ORF">GCM10009416_15990</name>
</gene>
<organism evidence="4 5">
    <name type="scientific">Craurococcus roseus</name>
    <dbReference type="NCBI Taxonomy" id="77585"/>
    <lineage>
        <taxon>Bacteria</taxon>
        <taxon>Pseudomonadati</taxon>
        <taxon>Pseudomonadota</taxon>
        <taxon>Alphaproteobacteria</taxon>
        <taxon>Acetobacterales</taxon>
        <taxon>Acetobacteraceae</taxon>
        <taxon>Craurococcus</taxon>
    </lineage>
</organism>
<evidence type="ECO:0000256" key="2">
    <source>
        <dbReference type="ARBA" id="ARBA00023002"/>
    </source>
</evidence>
<dbReference type="EMBL" id="BAAAFZ010000015">
    <property type="protein sequence ID" value="GAA0578232.1"/>
    <property type="molecule type" value="Genomic_DNA"/>
</dbReference>
<evidence type="ECO:0000313" key="5">
    <source>
        <dbReference type="Proteomes" id="UP001501588"/>
    </source>
</evidence>
<dbReference type="RefSeq" id="WP_343894686.1">
    <property type="nucleotide sequence ID" value="NZ_BAAAFZ010000015.1"/>
</dbReference>
<evidence type="ECO:0000259" key="3">
    <source>
        <dbReference type="SMART" id="SM00829"/>
    </source>
</evidence>
<proteinExistence type="predicted"/>